<sequence>MFYGAPETVGTLSYKWFDDTDVNISDWSSTKLPQFSVNPICIQFSANTLIGSSCEQQTSLVCQHHFKIIVLGDLFLSDSQNCREGWTEYNENCYLYVNSPSYYDLALRYCITDYASLVSLTSFDELNFLTGLTLQNDFWIELPFKEIWSNKSSTDQKIGFMLKNASQHCPSTKSVYFLYHFGDTASENGLKCIEDPVKALSFVCKYKKGVDYRQPVTENWQYKSKLVLPNTTVIIQKPEQQVTISVIISLWSS</sequence>
<dbReference type="SUPFAM" id="SSF56436">
    <property type="entry name" value="C-type lectin-like"/>
    <property type="match status" value="1"/>
</dbReference>
<evidence type="ECO:0000259" key="1">
    <source>
        <dbReference type="SMART" id="SM00034"/>
    </source>
</evidence>
<dbReference type="SMART" id="SM00034">
    <property type="entry name" value="CLECT"/>
    <property type="match status" value="1"/>
</dbReference>
<dbReference type="Proteomes" id="UP000046393">
    <property type="component" value="Unplaced"/>
</dbReference>
<keyword evidence="2" id="KW-1185">Reference proteome</keyword>
<dbReference type="PANTHER" id="PTHR22803">
    <property type="entry name" value="MANNOSE, PHOSPHOLIPASE, LECTIN RECEPTOR RELATED"/>
    <property type="match status" value="1"/>
</dbReference>
<dbReference type="InterPro" id="IPR016187">
    <property type="entry name" value="CTDL_fold"/>
</dbReference>
<accession>A0A0N5AE23</accession>
<dbReference type="InterPro" id="IPR001304">
    <property type="entry name" value="C-type_lectin-like"/>
</dbReference>
<dbReference type="InterPro" id="IPR050111">
    <property type="entry name" value="C-type_lectin/snaclec_domain"/>
</dbReference>
<dbReference type="Gene3D" id="3.10.100.10">
    <property type="entry name" value="Mannose-Binding Protein A, subunit A"/>
    <property type="match status" value="1"/>
</dbReference>
<evidence type="ECO:0000313" key="2">
    <source>
        <dbReference type="Proteomes" id="UP000046393"/>
    </source>
</evidence>
<dbReference type="STRING" id="451379.A0A0N5AE23"/>
<dbReference type="AlphaFoldDB" id="A0A0N5AE23"/>
<feature type="domain" description="C-type lectin" evidence="1">
    <location>
        <begin position="82"/>
        <end position="205"/>
    </location>
</feature>
<dbReference type="WBParaSite" id="SMUV_0000246001-mRNA-1">
    <property type="protein sequence ID" value="SMUV_0000246001-mRNA-1"/>
    <property type="gene ID" value="SMUV_0000246001"/>
</dbReference>
<evidence type="ECO:0000313" key="3">
    <source>
        <dbReference type="WBParaSite" id="SMUV_0000246001-mRNA-1"/>
    </source>
</evidence>
<organism evidence="2 3">
    <name type="scientific">Syphacia muris</name>
    <dbReference type="NCBI Taxonomy" id="451379"/>
    <lineage>
        <taxon>Eukaryota</taxon>
        <taxon>Metazoa</taxon>
        <taxon>Ecdysozoa</taxon>
        <taxon>Nematoda</taxon>
        <taxon>Chromadorea</taxon>
        <taxon>Rhabditida</taxon>
        <taxon>Spirurina</taxon>
        <taxon>Oxyuridomorpha</taxon>
        <taxon>Oxyuroidea</taxon>
        <taxon>Oxyuridae</taxon>
        <taxon>Syphacia</taxon>
    </lineage>
</organism>
<name>A0A0N5AE23_9BILA</name>
<reference evidence="3" key="1">
    <citation type="submission" date="2017-02" db="UniProtKB">
        <authorList>
            <consortium name="WormBaseParasite"/>
        </authorList>
    </citation>
    <scope>IDENTIFICATION</scope>
</reference>
<dbReference type="InterPro" id="IPR016186">
    <property type="entry name" value="C-type_lectin-like/link_sf"/>
</dbReference>
<protein>
    <submittedName>
        <fullName evidence="3">C-type lectin domain-containing protein</fullName>
    </submittedName>
</protein>
<proteinExistence type="predicted"/>